<protein>
    <submittedName>
        <fullName evidence="2">Uncharacterized protein</fullName>
    </submittedName>
</protein>
<evidence type="ECO:0000313" key="3">
    <source>
        <dbReference type="Proteomes" id="UP001168972"/>
    </source>
</evidence>
<evidence type="ECO:0000256" key="1">
    <source>
        <dbReference type="SAM" id="MobiDB-lite"/>
    </source>
</evidence>
<comment type="caution">
    <text evidence="2">The sequence shown here is derived from an EMBL/GenBank/DDBJ whole genome shotgun (WGS) entry which is preliminary data.</text>
</comment>
<dbReference type="AlphaFoldDB" id="A0AA39FTD2"/>
<reference evidence="2" key="1">
    <citation type="journal article" date="2023" name="bioRxiv">
        <title>Scaffold-level genome assemblies of two parasitoid biocontrol wasps reveal the parthenogenesis mechanism and an associated novel virus.</title>
        <authorList>
            <person name="Inwood S."/>
            <person name="Skelly J."/>
            <person name="Guhlin J."/>
            <person name="Harrop T."/>
            <person name="Goldson S."/>
            <person name="Dearden P."/>
        </authorList>
    </citation>
    <scope>NUCLEOTIDE SEQUENCE</scope>
    <source>
        <strain evidence="2">Lincoln</strain>
        <tissue evidence="2">Whole body</tissue>
    </source>
</reference>
<organism evidence="2 3">
    <name type="scientific">Microctonus hyperodae</name>
    <name type="common">Parasitoid wasp</name>
    <dbReference type="NCBI Taxonomy" id="165561"/>
    <lineage>
        <taxon>Eukaryota</taxon>
        <taxon>Metazoa</taxon>
        <taxon>Ecdysozoa</taxon>
        <taxon>Arthropoda</taxon>
        <taxon>Hexapoda</taxon>
        <taxon>Insecta</taxon>
        <taxon>Pterygota</taxon>
        <taxon>Neoptera</taxon>
        <taxon>Endopterygota</taxon>
        <taxon>Hymenoptera</taxon>
        <taxon>Apocrita</taxon>
        <taxon>Ichneumonoidea</taxon>
        <taxon>Braconidae</taxon>
        <taxon>Euphorinae</taxon>
        <taxon>Microctonus</taxon>
    </lineage>
</organism>
<sequence>MDIYFTKPVFLLAIFFLSWTIYINAVVITYKDNAAHNRHAVKFQSASSPLREILSVKSKNVELHQSDLHNTLDTLQNEFGEKFKPSNEFKGIKKRRQTTSFRLGKMLSFNLKSESPTISRNNLKRLKRDPEEPTTSPPGDEQTEQEIDATTTMPQNNLITEGNKSFGENAIKFTQNIADFGKGIINIASNIGSGIGHTVLNIGGGIMDMKHTVLNVSKDLAQNLGGVALDTGANIVGNIGKTVLNLGSNVVNTGKGVLVTSSSAIGNIAHQVLNVGRNLISDISDSVTNFGSNLLGTGSDTGGTSV</sequence>
<evidence type="ECO:0000313" key="2">
    <source>
        <dbReference type="EMBL" id="KAK0175502.1"/>
    </source>
</evidence>
<dbReference type="EMBL" id="JAQQBR010000005">
    <property type="protein sequence ID" value="KAK0175502.1"/>
    <property type="molecule type" value="Genomic_DNA"/>
</dbReference>
<reference evidence="2" key="2">
    <citation type="submission" date="2023-03" db="EMBL/GenBank/DDBJ databases">
        <authorList>
            <person name="Inwood S.N."/>
            <person name="Skelly J.G."/>
            <person name="Guhlin J."/>
            <person name="Harrop T.W.R."/>
            <person name="Goldson S.G."/>
            <person name="Dearden P.K."/>
        </authorList>
    </citation>
    <scope>NUCLEOTIDE SEQUENCE</scope>
    <source>
        <strain evidence="2">Lincoln</strain>
        <tissue evidence="2">Whole body</tissue>
    </source>
</reference>
<gene>
    <name evidence="2" type="ORF">PV327_009249</name>
</gene>
<proteinExistence type="predicted"/>
<dbReference type="Proteomes" id="UP001168972">
    <property type="component" value="Unassembled WGS sequence"/>
</dbReference>
<keyword evidence="3" id="KW-1185">Reference proteome</keyword>
<name>A0AA39FTD2_MICHY</name>
<feature type="region of interest" description="Disordered" evidence="1">
    <location>
        <begin position="118"/>
        <end position="147"/>
    </location>
</feature>
<accession>A0AA39FTD2</accession>